<dbReference type="GO" id="GO:0016757">
    <property type="term" value="F:glycosyltransferase activity"/>
    <property type="evidence" value="ECO:0007669"/>
    <property type="project" value="InterPro"/>
</dbReference>
<evidence type="ECO:0000256" key="6">
    <source>
        <dbReference type="ARBA" id="ARBA00022989"/>
    </source>
</evidence>
<accession>A0AA89BRE7</accession>
<evidence type="ECO:0000256" key="5">
    <source>
        <dbReference type="ARBA" id="ARBA00022824"/>
    </source>
</evidence>
<evidence type="ECO:0000313" key="11">
    <source>
        <dbReference type="EMBL" id="KAK3088301.1"/>
    </source>
</evidence>
<keyword evidence="5" id="KW-0256">Endoplasmic reticulum</keyword>
<dbReference type="Gene3D" id="3.90.550.10">
    <property type="entry name" value="Spore Coat Polysaccharide Biosynthesis Protein SpsA, Chain A"/>
    <property type="match status" value="2"/>
</dbReference>
<organism evidence="11 12">
    <name type="scientific">Pinctada imbricata</name>
    <name type="common">Atlantic pearl-oyster</name>
    <name type="synonym">Pinctada martensii</name>
    <dbReference type="NCBI Taxonomy" id="66713"/>
    <lineage>
        <taxon>Eukaryota</taxon>
        <taxon>Metazoa</taxon>
        <taxon>Spiralia</taxon>
        <taxon>Lophotrochozoa</taxon>
        <taxon>Mollusca</taxon>
        <taxon>Bivalvia</taxon>
        <taxon>Autobranchia</taxon>
        <taxon>Pteriomorphia</taxon>
        <taxon>Pterioida</taxon>
        <taxon>Pterioidea</taxon>
        <taxon>Pteriidae</taxon>
        <taxon>Pinctada</taxon>
    </lineage>
</organism>
<evidence type="ECO:0000256" key="7">
    <source>
        <dbReference type="ARBA" id="ARBA00023136"/>
    </source>
</evidence>
<feature type="domain" description="Glycosyl transferase 64" evidence="10">
    <location>
        <begin position="451"/>
        <end position="547"/>
    </location>
</feature>
<keyword evidence="4" id="KW-0812">Transmembrane</keyword>
<dbReference type="Proteomes" id="UP001186944">
    <property type="component" value="Unassembled WGS sequence"/>
</dbReference>
<keyword evidence="3" id="KW-0808">Transferase</keyword>
<gene>
    <name evidence="11" type="ORF">FSP39_017274</name>
</gene>
<proteinExistence type="inferred from homology"/>
<dbReference type="GO" id="GO:0015012">
    <property type="term" value="P:heparan sulfate proteoglycan biosynthetic process"/>
    <property type="evidence" value="ECO:0007669"/>
    <property type="project" value="UniProtKB-ARBA"/>
</dbReference>
<evidence type="ECO:0000259" key="9">
    <source>
        <dbReference type="Pfam" id="PF03016"/>
    </source>
</evidence>
<dbReference type="GO" id="GO:0005789">
    <property type="term" value="C:endoplasmic reticulum membrane"/>
    <property type="evidence" value="ECO:0007669"/>
    <property type="project" value="UniProtKB-SubCell"/>
</dbReference>
<dbReference type="InterPro" id="IPR015338">
    <property type="entry name" value="GT64_dom"/>
</dbReference>
<evidence type="ECO:0000313" key="12">
    <source>
        <dbReference type="Proteomes" id="UP001186944"/>
    </source>
</evidence>
<keyword evidence="7" id="KW-0472">Membrane</keyword>
<evidence type="ECO:0000256" key="1">
    <source>
        <dbReference type="ARBA" id="ARBA00004648"/>
    </source>
</evidence>
<dbReference type="InterPro" id="IPR004263">
    <property type="entry name" value="Exostosin"/>
</dbReference>
<dbReference type="Pfam" id="PF09258">
    <property type="entry name" value="Glyco_transf_64"/>
    <property type="match status" value="2"/>
</dbReference>
<evidence type="ECO:0000256" key="3">
    <source>
        <dbReference type="ARBA" id="ARBA00022679"/>
    </source>
</evidence>
<dbReference type="PANTHER" id="PTHR48261:SF4">
    <property type="entry name" value="EXOSTOSIN LIKE GLYCOSYLTRANSFERASE 3"/>
    <property type="match status" value="1"/>
</dbReference>
<sequence>MSVASSLAASPYITTDPSKACLSVVLVGQLEESLDENPKSIEDFLKTLPHWQEDGKNHVIINLIQNNKGRDMFDGIDTGKAMLVQSTAVYSNFRPKFDIIVPPSMGKAEGDVWEELPMISPIRRNYFLSFWGQFRDMGSQNKIQNEESDKIKGKLSKELSWEADSVVVSALKDIHHHYDVDNRTLLMNLSCDSVGSGAINGEWSICGTDLQRKDLLIKSTFSLILAPANTSYVSSTVFQLRLYESLKHGAVPVILGDYVELPFSDALDWMKAVIILPKARAPELYLILRTYTDNSIAELKQMGRYYFETYFGTSRRIINTVLAILRTRLSMPARPIQDVPSLILLTSVKIQPLANDTDTESKTEDVLGPIEPPFPSMKFKQNFTQHVIYESFSKVGYPFELFPYTPFEKVLPLEAQYKGSDYGFQPIGRGLGGTGKEFSKGLGGNLPKEQFTIVMLTYDRNVKLISALQILKGLPFLNKIIVVWNNPAPPSTILELPEIGVPIKVLKMSKNSLNNRFLPFDIIETEAVLSIDDDVYLRHEEIVFAFRQDDVLNLDVTYRDEKKEGVGVTRNSANLYYSYMYTYVMPQAIRDKVDEYINCEDIAMNFLVTHITRRPPLKVHSSKQFRKYL</sequence>
<reference evidence="11" key="1">
    <citation type="submission" date="2019-08" db="EMBL/GenBank/DDBJ databases">
        <title>The improved chromosome-level genome for the pearl oyster Pinctada fucata martensii using PacBio sequencing and Hi-C.</title>
        <authorList>
            <person name="Zheng Z."/>
        </authorList>
    </citation>
    <scope>NUCLEOTIDE SEQUENCE</scope>
    <source>
        <strain evidence="11">ZZ-2019</strain>
        <tissue evidence="11">Adductor muscle</tissue>
    </source>
</reference>
<dbReference type="SUPFAM" id="SSF53448">
    <property type="entry name" value="Nucleotide-diphospho-sugar transferases"/>
    <property type="match status" value="1"/>
</dbReference>
<dbReference type="PANTHER" id="PTHR48261">
    <property type="entry name" value="ACETYLGLUCOSAMINYLTRANSFERASE"/>
    <property type="match status" value="1"/>
</dbReference>
<comment type="similarity">
    <text evidence="2">Belongs to the glycosyltransferase 47 family.</text>
</comment>
<dbReference type="InterPro" id="IPR029044">
    <property type="entry name" value="Nucleotide-diphossugar_trans"/>
</dbReference>
<dbReference type="InterPro" id="IPR040911">
    <property type="entry name" value="Exostosin_GT47"/>
</dbReference>
<keyword evidence="8" id="KW-1015">Disulfide bond</keyword>
<feature type="domain" description="Glycosyl transferase 64" evidence="10">
    <location>
        <begin position="574"/>
        <end position="627"/>
    </location>
</feature>
<protein>
    <submittedName>
        <fullName evidence="11">Uncharacterized protein</fullName>
    </submittedName>
</protein>
<keyword evidence="12" id="KW-1185">Reference proteome</keyword>
<evidence type="ECO:0000256" key="8">
    <source>
        <dbReference type="ARBA" id="ARBA00023157"/>
    </source>
</evidence>
<keyword evidence="6" id="KW-1133">Transmembrane helix</keyword>
<evidence type="ECO:0000259" key="10">
    <source>
        <dbReference type="Pfam" id="PF09258"/>
    </source>
</evidence>
<evidence type="ECO:0000256" key="4">
    <source>
        <dbReference type="ARBA" id="ARBA00022692"/>
    </source>
</evidence>
<name>A0AA89BRE7_PINIB</name>
<dbReference type="EMBL" id="VSWD01000011">
    <property type="protein sequence ID" value="KAK3088301.1"/>
    <property type="molecule type" value="Genomic_DNA"/>
</dbReference>
<dbReference type="Pfam" id="PF03016">
    <property type="entry name" value="Exostosin_GT47"/>
    <property type="match status" value="1"/>
</dbReference>
<evidence type="ECO:0000256" key="2">
    <source>
        <dbReference type="ARBA" id="ARBA00010271"/>
    </source>
</evidence>
<dbReference type="AlphaFoldDB" id="A0AA89BRE7"/>
<comment type="caution">
    <text evidence="11">The sequence shown here is derived from an EMBL/GenBank/DDBJ whole genome shotgun (WGS) entry which is preliminary data.</text>
</comment>
<feature type="domain" description="Exostosin GT47" evidence="9">
    <location>
        <begin position="4"/>
        <end position="289"/>
    </location>
</feature>
<comment type="subcellular location">
    <subcellularLocation>
        <location evidence="1">Endoplasmic reticulum membrane</location>
        <topology evidence="1">Single-pass type II membrane protein</topology>
    </subcellularLocation>
</comment>